<dbReference type="Gene3D" id="1.10.287.470">
    <property type="entry name" value="Helix hairpin bin"/>
    <property type="match status" value="1"/>
</dbReference>
<comment type="similarity">
    <text evidence="1">Belongs to the membrane fusion protein (MFP) (TC 8.A.1) family.</text>
</comment>
<dbReference type="AlphaFoldDB" id="A0A0G4JQI2"/>
<dbReference type="Pfam" id="PF25876">
    <property type="entry name" value="HH_MFP_RND"/>
    <property type="match status" value="1"/>
</dbReference>
<feature type="domain" description="Multidrug resistance protein MdtA-like barrel-sandwich hybrid" evidence="3">
    <location>
        <begin position="85"/>
        <end position="218"/>
    </location>
</feature>
<dbReference type="PANTHER" id="PTHR30469">
    <property type="entry name" value="MULTIDRUG RESISTANCE PROTEIN MDTA"/>
    <property type="match status" value="1"/>
</dbReference>
<dbReference type="NCBIfam" id="TIGR01730">
    <property type="entry name" value="RND_mfp"/>
    <property type="match status" value="1"/>
</dbReference>
<dbReference type="EMBL" id="CGIG01000001">
    <property type="protein sequence ID" value="CPR14133.1"/>
    <property type="molecule type" value="Genomic_DNA"/>
</dbReference>
<accession>A0A0G4JQI2</accession>
<dbReference type="GO" id="GO:0015562">
    <property type="term" value="F:efflux transmembrane transporter activity"/>
    <property type="evidence" value="ECO:0007669"/>
    <property type="project" value="TreeGrafter"/>
</dbReference>
<dbReference type="Proteomes" id="UP000044377">
    <property type="component" value="Unassembled WGS sequence"/>
</dbReference>
<reference evidence="6" key="1">
    <citation type="submission" date="2015-01" db="EMBL/GenBank/DDBJ databases">
        <authorList>
            <person name="Paterson Steve"/>
        </authorList>
    </citation>
    <scope>NUCLEOTIDE SEQUENCE [LARGE SCALE GENOMIC DNA]</scope>
    <source>
        <strain evidence="6">OBR1</strain>
    </source>
</reference>
<evidence type="ECO:0000259" key="4">
    <source>
        <dbReference type="Pfam" id="PF25954"/>
    </source>
</evidence>
<dbReference type="Gene3D" id="2.40.50.100">
    <property type="match status" value="1"/>
</dbReference>
<protein>
    <submittedName>
        <fullName evidence="5">Probable Co/Zn/Cd efflux system membrane fusion protein</fullName>
    </submittedName>
</protein>
<evidence type="ECO:0000259" key="2">
    <source>
        <dbReference type="Pfam" id="PF25876"/>
    </source>
</evidence>
<dbReference type="STRING" id="1109412.BN1221_00540"/>
<keyword evidence="6" id="KW-1185">Reference proteome</keyword>
<feature type="domain" description="Multidrug resistance protein MdtA-like alpha-helical hairpin" evidence="2">
    <location>
        <begin position="120"/>
        <end position="190"/>
    </location>
</feature>
<dbReference type="Pfam" id="PF25954">
    <property type="entry name" value="Beta-barrel_RND_2"/>
    <property type="match status" value="1"/>
</dbReference>
<dbReference type="PANTHER" id="PTHR30469:SF38">
    <property type="entry name" value="HLYD FAMILY SECRETION PROTEIN"/>
    <property type="match status" value="1"/>
</dbReference>
<evidence type="ECO:0000313" key="6">
    <source>
        <dbReference type="Proteomes" id="UP000044377"/>
    </source>
</evidence>
<evidence type="ECO:0000259" key="3">
    <source>
        <dbReference type="Pfam" id="PF25917"/>
    </source>
</evidence>
<dbReference type="InterPro" id="IPR058792">
    <property type="entry name" value="Beta-barrel_RND_2"/>
</dbReference>
<feature type="domain" description="CusB-like beta-barrel" evidence="4">
    <location>
        <begin position="232"/>
        <end position="299"/>
    </location>
</feature>
<organism evidence="5 6">
    <name type="scientific">Brenneria goodwinii</name>
    <dbReference type="NCBI Taxonomy" id="1109412"/>
    <lineage>
        <taxon>Bacteria</taxon>
        <taxon>Pseudomonadati</taxon>
        <taxon>Pseudomonadota</taxon>
        <taxon>Gammaproteobacteria</taxon>
        <taxon>Enterobacterales</taxon>
        <taxon>Pectobacteriaceae</taxon>
        <taxon>Brenneria</taxon>
    </lineage>
</organism>
<sequence length="380" mass="40136">MSKHLATYARYALHRIITPIRRLRLPSARPLLYLAPLLIVGCGDPDTPKSVAPRPVRYIAAPQPSSATPLSRTSEIRAHDEISLSFRLDGRLLTRVADVGDRVDKGQLLATLESDTGRNQLSSAQAELDSARAAERVAAANLHRLQSLMPSGAIARAQLDTATSDWQAAVSRRQSDEAALKNAQDNLAWTRLTAPQAGVITSVSASAGQVVSAGQAIFTLAAGNGRDAVLDVADPQAIARVKDGAFTVSLLTDPSVNTTGRLRDISPQADPQTRTWRVRIALDNPPDAMAMGASAQVQMPLSGPGMIALPASALTRTGDKPAVFVVDDAMRLHLRPIAPAGYSAASVFIAGGIQPGEKVVTAGVSKLWDGETVSLGEEMQ</sequence>
<gene>
    <name evidence="5" type="ORF">BN1221_00540</name>
</gene>
<name>A0A0G4JQI2_9GAMM</name>
<dbReference type="GO" id="GO:1990281">
    <property type="term" value="C:efflux pump complex"/>
    <property type="evidence" value="ECO:0007669"/>
    <property type="project" value="TreeGrafter"/>
</dbReference>
<dbReference type="RefSeq" id="WP_048636005.1">
    <property type="nucleotide sequence ID" value="NZ_CGIG01000001.1"/>
</dbReference>
<proteinExistence type="inferred from homology"/>
<dbReference type="SUPFAM" id="SSF111369">
    <property type="entry name" value="HlyD-like secretion proteins"/>
    <property type="match status" value="1"/>
</dbReference>
<evidence type="ECO:0000256" key="1">
    <source>
        <dbReference type="ARBA" id="ARBA00009477"/>
    </source>
</evidence>
<dbReference type="Pfam" id="PF25917">
    <property type="entry name" value="BSH_RND"/>
    <property type="match status" value="1"/>
</dbReference>
<dbReference type="OrthoDB" id="1185083at2"/>
<dbReference type="InterPro" id="IPR058625">
    <property type="entry name" value="MdtA-like_BSH"/>
</dbReference>
<dbReference type="Gene3D" id="2.40.420.20">
    <property type="match status" value="1"/>
</dbReference>
<dbReference type="InterPro" id="IPR006143">
    <property type="entry name" value="RND_pump_MFP"/>
</dbReference>
<dbReference type="Gene3D" id="2.40.30.170">
    <property type="match status" value="1"/>
</dbReference>
<evidence type="ECO:0000313" key="5">
    <source>
        <dbReference type="EMBL" id="CPR14133.1"/>
    </source>
</evidence>
<dbReference type="InterPro" id="IPR058624">
    <property type="entry name" value="MdtA-like_HH"/>
</dbReference>